<proteinExistence type="predicted"/>
<sequence>MLFLRQKFKNRLKLTALFYVVYLLFSFVARANELTRLQEKIKLQEQKIAQQKNEQNELQNVLKNQENKISQAEDKLRQTEENLKETQQLINTTDKQIKRLEMQLKSQKKLLAEQIDKMYRAEINSSAVEKLFSQEAQKSERMQIYYRQMNQTRLKLINEIQQTQEQLENEKALIQGKRKNQQNQLTTQKQQRQELQKLQREQQLMLEQLNQNLVKDQNKLEQLKANEITLRQQIQRAEKITKEKEQRERAALARKKESEERKNRKPYKPTAQEKQLMASKKGLGVAKKQYSFPVQGKVVQGFGTSQMGELKWKGMVISAVKGSPVKVITDGRVILVSRLAGYGLMVIVKHGEYDLTLYGYNQSAMVEEGQFVKAGQKIAEVGDTGSYALPALYFEIRRKGIPVNPMGWVK</sequence>
<feature type="compositionally biased region" description="Basic and acidic residues" evidence="2">
    <location>
        <begin position="241"/>
        <end position="262"/>
    </location>
</feature>
<dbReference type="RefSeq" id="WP_075294410.1">
    <property type="nucleotide sequence ID" value="NZ_CP018803.1"/>
</dbReference>
<dbReference type="Gene3D" id="6.10.250.3150">
    <property type="match status" value="1"/>
</dbReference>
<feature type="coiled-coil region" evidence="1">
    <location>
        <begin position="34"/>
        <end position="117"/>
    </location>
</feature>
<keyword evidence="5" id="KW-1185">Reference proteome</keyword>
<dbReference type="EMBL" id="CP066558">
    <property type="protein sequence ID" value="QQF82068.1"/>
    <property type="molecule type" value="Genomic_DNA"/>
</dbReference>
<dbReference type="NCBIfam" id="NF008644">
    <property type="entry name" value="PRK11637.1"/>
    <property type="match status" value="1"/>
</dbReference>
<dbReference type="Gene3D" id="2.70.70.10">
    <property type="entry name" value="Glucose Permease (Domain IIA)"/>
    <property type="match status" value="1"/>
</dbReference>
<dbReference type="GO" id="GO:0004222">
    <property type="term" value="F:metalloendopeptidase activity"/>
    <property type="evidence" value="ECO:0007669"/>
    <property type="project" value="TreeGrafter"/>
</dbReference>
<keyword evidence="1" id="KW-0175">Coiled coil</keyword>
<dbReference type="OrthoDB" id="9784703at2"/>
<dbReference type="Proteomes" id="UP000595373">
    <property type="component" value="Chromosome"/>
</dbReference>
<dbReference type="InterPro" id="IPR011055">
    <property type="entry name" value="Dup_hybrid_motif"/>
</dbReference>
<evidence type="ECO:0000313" key="5">
    <source>
        <dbReference type="Proteomes" id="UP000595373"/>
    </source>
</evidence>
<evidence type="ECO:0000256" key="2">
    <source>
        <dbReference type="SAM" id="MobiDB-lite"/>
    </source>
</evidence>
<reference evidence="4 5" key="1">
    <citation type="submission" date="2020-12" db="EMBL/GenBank/DDBJ databases">
        <title>ASc-MMNZ-VFA-070.</title>
        <authorList>
            <person name="Schryvers A."/>
            <person name="Mostafa Nazari M."/>
            <person name="Farshchi Andisi V."/>
            <person name="Timsit E."/>
            <person name="Walter Morck D."/>
        </authorList>
    </citation>
    <scope>NUCLEOTIDE SEQUENCE [LARGE SCALE GENOMIC DNA]</scope>
    <source>
        <strain evidence="4 5">ASc-MMNZ-VFA-070</strain>
    </source>
</reference>
<name>A0A9Q7E4G3_HISSO</name>
<gene>
    <name evidence="4" type="ORF">JFL49_08385</name>
</gene>
<evidence type="ECO:0000256" key="1">
    <source>
        <dbReference type="SAM" id="Coils"/>
    </source>
</evidence>
<dbReference type="SUPFAM" id="SSF51261">
    <property type="entry name" value="Duplicated hybrid motif"/>
    <property type="match status" value="1"/>
</dbReference>
<evidence type="ECO:0000259" key="3">
    <source>
        <dbReference type="Pfam" id="PF01551"/>
    </source>
</evidence>
<feature type="region of interest" description="Disordered" evidence="2">
    <location>
        <begin position="241"/>
        <end position="273"/>
    </location>
</feature>
<dbReference type="InterPro" id="IPR050570">
    <property type="entry name" value="Cell_wall_metabolism_enzyme"/>
</dbReference>
<organism evidence="4 5">
    <name type="scientific">Histophilus somni</name>
    <name type="common">Haemophilus somnus</name>
    <dbReference type="NCBI Taxonomy" id="731"/>
    <lineage>
        <taxon>Bacteria</taxon>
        <taxon>Pseudomonadati</taxon>
        <taxon>Pseudomonadota</taxon>
        <taxon>Gammaproteobacteria</taxon>
        <taxon>Pasteurellales</taxon>
        <taxon>Pasteurellaceae</taxon>
        <taxon>Histophilus</taxon>
    </lineage>
</organism>
<dbReference type="InterPro" id="IPR016047">
    <property type="entry name" value="M23ase_b-sheet_dom"/>
</dbReference>
<accession>A0A9Q7E4G3</accession>
<evidence type="ECO:0000313" key="4">
    <source>
        <dbReference type="EMBL" id="QQF82068.1"/>
    </source>
</evidence>
<protein>
    <submittedName>
        <fullName evidence="4">Peptidoglycan DD-metalloendopeptidase family protein</fullName>
    </submittedName>
</protein>
<dbReference type="Pfam" id="PF01551">
    <property type="entry name" value="Peptidase_M23"/>
    <property type="match status" value="1"/>
</dbReference>
<dbReference type="CDD" id="cd12797">
    <property type="entry name" value="M23_peptidase"/>
    <property type="match status" value="1"/>
</dbReference>
<dbReference type="FunFam" id="2.70.70.10:FF:000003">
    <property type="entry name" value="Murein hydrolase activator EnvC"/>
    <property type="match status" value="1"/>
</dbReference>
<feature type="domain" description="M23ase beta-sheet core" evidence="3">
    <location>
        <begin position="312"/>
        <end position="405"/>
    </location>
</feature>
<dbReference type="PANTHER" id="PTHR21666:SF270">
    <property type="entry name" value="MUREIN HYDROLASE ACTIVATOR ENVC"/>
    <property type="match status" value="1"/>
</dbReference>
<dbReference type="PANTHER" id="PTHR21666">
    <property type="entry name" value="PEPTIDASE-RELATED"/>
    <property type="match status" value="1"/>
</dbReference>
<dbReference type="AlphaFoldDB" id="A0A9Q7E4G3"/>